<dbReference type="CDD" id="cd07944">
    <property type="entry name" value="DRE_TIM_HOA_like"/>
    <property type="match status" value="1"/>
</dbReference>
<name>A0A9D2NY16_9FIRM</name>
<organism evidence="2 3">
    <name type="scientific">Candidatus Mediterraneibacter faecigallinarum</name>
    <dbReference type="NCBI Taxonomy" id="2838669"/>
    <lineage>
        <taxon>Bacteria</taxon>
        <taxon>Bacillati</taxon>
        <taxon>Bacillota</taxon>
        <taxon>Clostridia</taxon>
        <taxon>Lachnospirales</taxon>
        <taxon>Lachnospiraceae</taxon>
        <taxon>Mediterraneibacter</taxon>
    </lineage>
</organism>
<protein>
    <submittedName>
        <fullName evidence="2">Aldolase catalytic domain-containing protein</fullName>
    </submittedName>
</protein>
<gene>
    <name evidence="2" type="ORF">H9757_07695</name>
</gene>
<dbReference type="Gene3D" id="3.20.20.70">
    <property type="entry name" value="Aldolase class I"/>
    <property type="match status" value="1"/>
</dbReference>
<proteinExistence type="predicted"/>
<dbReference type="AlphaFoldDB" id="A0A9D2NY16"/>
<dbReference type="GO" id="GO:0003824">
    <property type="term" value="F:catalytic activity"/>
    <property type="evidence" value="ECO:0007669"/>
    <property type="project" value="InterPro"/>
</dbReference>
<dbReference type="InterPro" id="IPR000891">
    <property type="entry name" value="PYR_CT"/>
</dbReference>
<comment type="caution">
    <text evidence="2">The sequence shown here is derived from an EMBL/GenBank/DDBJ whole genome shotgun (WGS) entry which is preliminary data.</text>
</comment>
<evidence type="ECO:0000259" key="1">
    <source>
        <dbReference type="Pfam" id="PF00682"/>
    </source>
</evidence>
<dbReference type="InterPro" id="IPR013785">
    <property type="entry name" value="Aldolase_TIM"/>
</dbReference>
<dbReference type="Pfam" id="PF00682">
    <property type="entry name" value="HMGL-like"/>
    <property type="match status" value="1"/>
</dbReference>
<sequence>MEKIRLLDCTLRDGGYINDWNFGERTIKKIIAELVRAGTDLIEVGFLRDCEYESGCTLFNSIREVKQVLPEEHGQTGFAVMALHDQYDVRRLEENDGTVSAVRVTFHDYDVEEGLTFCRRVIEKGYPLFVNPINITGYDDSELLRLLEKVNEVRPYGFSIVDTFGSMTKKELIRIYSLCEHNLDAGITLGLHLHENMAQSFLLAQAFLEMRAQERGCVVDASLNGMGRVPGNLCIELIMDYLNRNYSKSYDIDPVLDAIEKYITPVRKQESWGYMAEYFLSAKFNVHRNYAEYLLAKGCFTAKDMHRILQNIPREKKSAYDAEYIAALCREYPRGAAEGKELSRKEEV</sequence>
<evidence type="ECO:0000313" key="3">
    <source>
        <dbReference type="Proteomes" id="UP000823894"/>
    </source>
</evidence>
<feature type="domain" description="Pyruvate carboxyltransferase" evidence="1">
    <location>
        <begin position="135"/>
        <end position="244"/>
    </location>
</feature>
<reference evidence="2" key="2">
    <citation type="submission" date="2021-04" db="EMBL/GenBank/DDBJ databases">
        <authorList>
            <person name="Gilroy R."/>
        </authorList>
    </citation>
    <scope>NUCLEOTIDE SEQUENCE</scope>
    <source>
        <strain evidence="2">ChiGjej1B1-1692</strain>
    </source>
</reference>
<accession>A0A9D2NY16</accession>
<dbReference type="SUPFAM" id="SSF51569">
    <property type="entry name" value="Aldolase"/>
    <property type="match status" value="1"/>
</dbReference>
<dbReference type="Proteomes" id="UP000823894">
    <property type="component" value="Unassembled WGS sequence"/>
</dbReference>
<dbReference type="EMBL" id="DWWK01000118">
    <property type="protein sequence ID" value="HJC38928.1"/>
    <property type="molecule type" value="Genomic_DNA"/>
</dbReference>
<reference evidence="2" key="1">
    <citation type="journal article" date="2021" name="PeerJ">
        <title>Extensive microbial diversity within the chicken gut microbiome revealed by metagenomics and culture.</title>
        <authorList>
            <person name="Gilroy R."/>
            <person name="Ravi A."/>
            <person name="Getino M."/>
            <person name="Pursley I."/>
            <person name="Horton D.L."/>
            <person name="Alikhan N.F."/>
            <person name="Baker D."/>
            <person name="Gharbi K."/>
            <person name="Hall N."/>
            <person name="Watson M."/>
            <person name="Adriaenssens E.M."/>
            <person name="Foster-Nyarko E."/>
            <person name="Jarju S."/>
            <person name="Secka A."/>
            <person name="Antonio M."/>
            <person name="Oren A."/>
            <person name="Chaudhuri R.R."/>
            <person name="La Ragione R."/>
            <person name="Hildebrand F."/>
            <person name="Pallen M.J."/>
        </authorList>
    </citation>
    <scope>NUCLEOTIDE SEQUENCE</scope>
    <source>
        <strain evidence="2">ChiGjej1B1-1692</strain>
    </source>
</reference>
<evidence type="ECO:0000313" key="2">
    <source>
        <dbReference type="EMBL" id="HJC38928.1"/>
    </source>
</evidence>